<reference evidence="1" key="1">
    <citation type="journal article" date="2020" name="Stud. Mycol.">
        <title>101 Dothideomycetes genomes: a test case for predicting lifestyles and emergence of pathogens.</title>
        <authorList>
            <person name="Haridas S."/>
            <person name="Albert R."/>
            <person name="Binder M."/>
            <person name="Bloem J."/>
            <person name="Labutti K."/>
            <person name="Salamov A."/>
            <person name="Andreopoulos B."/>
            <person name="Baker S."/>
            <person name="Barry K."/>
            <person name="Bills G."/>
            <person name="Bluhm B."/>
            <person name="Cannon C."/>
            <person name="Castanera R."/>
            <person name="Culley D."/>
            <person name="Daum C."/>
            <person name="Ezra D."/>
            <person name="Gonzalez J."/>
            <person name="Henrissat B."/>
            <person name="Kuo A."/>
            <person name="Liang C."/>
            <person name="Lipzen A."/>
            <person name="Lutzoni F."/>
            <person name="Magnuson J."/>
            <person name="Mondo S."/>
            <person name="Nolan M."/>
            <person name="Ohm R."/>
            <person name="Pangilinan J."/>
            <person name="Park H.-J."/>
            <person name="Ramirez L."/>
            <person name="Alfaro M."/>
            <person name="Sun H."/>
            <person name="Tritt A."/>
            <person name="Yoshinaga Y."/>
            <person name="Zwiers L.-H."/>
            <person name="Turgeon B."/>
            <person name="Goodwin S."/>
            <person name="Spatafora J."/>
            <person name="Crous P."/>
            <person name="Grigoriev I."/>
        </authorList>
    </citation>
    <scope>NUCLEOTIDE SEQUENCE</scope>
    <source>
        <strain evidence="1">CBS 175.79</strain>
    </source>
</reference>
<evidence type="ECO:0000313" key="2">
    <source>
        <dbReference type="Proteomes" id="UP000799778"/>
    </source>
</evidence>
<dbReference type="Proteomes" id="UP000799778">
    <property type="component" value="Unassembled WGS sequence"/>
</dbReference>
<dbReference type="AlphaFoldDB" id="A0A6A5XW80"/>
<dbReference type="RefSeq" id="XP_033385229.1">
    <property type="nucleotide sequence ID" value="XM_033521121.1"/>
</dbReference>
<keyword evidence="2" id="KW-1185">Reference proteome</keyword>
<evidence type="ECO:0000313" key="1">
    <source>
        <dbReference type="EMBL" id="KAF2016890.1"/>
    </source>
</evidence>
<accession>A0A6A5XW80</accession>
<dbReference type="GeneID" id="54278518"/>
<name>A0A6A5XW80_9PLEO</name>
<sequence length="136" mass="15539">MCRVLSSIVPLIPRRLHVYEIRLLLRDESRQFPPQADLWPWRGRIWGSGRLSNDALGATIGRRWLDTRGLDLDPWDLIQGLCSVLVDVGVGIIGRMLLRVGISSYSGRRGKFSPLVDHLAGNWERWPLQLIETSKK</sequence>
<dbReference type="EMBL" id="ML978068">
    <property type="protein sequence ID" value="KAF2016890.1"/>
    <property type="molecule type" value="Genomic_DNA"/>
</dbReference>
<gene>
    <name evidence="1" type="ORF">BU24DRAFT_140289</name>
</gene>
<protein>
    <submittedName>
        <fullName evidence="1">Uncharacterized protein</fullName>
    </submittedName>
</protein>
<proteinExistence type="predicted"/>
<organism evidence="1 2">
    <name type="scientific">Aaosphaeria arxii CBS 175.79</name>
    <dbReference type="NCBI Taxonomy" id="1450172"/>
    <lineage>
        <taxon>Eukaryota</taxon>
        <taxon>Fungi</taxon>
        <taxon>Dikarya</taxon>
        <taxon>Ascomycota</taxon>
        <taxon>Pezizomycotina</taxon>
        <taxon>Dothideomycetes</taxon>
        <taxon>Pleosporomycetidae</taxon>
        <taxon>Pleosporales</taxon>
        <taxon>Pleosporales incertae sedis</taxon>
        <taxon>Aaosphaeria</taxon>
    </lineage>
</organism>